<dbReference type="Proteomes" id="UP000245207">
    <property type="component" value="Unassembled WGS sequence"/>
</dbReference>
<gene>
    <name evidence="2" type="ORF">CTI12_AA181440</name>
</gene>
<name>A0A2U1P8A3_ARTAN</name>
<reference evidence="2 3" key="1">
    <citation type="journal article" date="2018" name="Mol. Plant">
        <title>The genome of Artemisia annua provides insight into the evolution of Asteraceae family and artemisinin biosynthesis.</title>
        <authorList>
            <person name="Shen Q."/>
            <person name="Zhang L."/>
            <person name="Liao Z."/>
            <person name="Wang S."/>
            <person name="Yan T."/>
            <person name="Shi P."/>
            <person name="Liu M."/>
            <person name="Fu X."/>
            <person name="Pan Q."/>
            <person name="Wang Y."/>
            <person name="Lv Z."/>
            <person name="Lu X."/>
            <person name="Zhang F."/>
            <person name="Jiang W."/>
            <person name="Ma Y."/>
            <person name="Chen M."/>
            <person name="Hao X."/>
            <person name="Li L."/>
            <person name="Tang Y."/>
            <person name="Lv G."/>
            <person name="Zhou Y."/>
            <person name="Sun X."/>
            <person name="Brodelius P.E."/>
            <person name="Rose J.K.C."/>
            <person name="Tang K."/>
        </authorList>
    </citation>
    <scope>NUCLEOTIDE SEQUENCE [LARGE SCALE GENOMIC DNA]</scope>
    <source>
        <strain evidence="3">cv. Huhao1</strain>
        <tissue evidence="2">Leaf</tissue>
    </source>
</reference>
<organism evidence="2 3">
    <name type="scientific">Artemisia annua</name>
    <name type="common">Sweet wormwood</name>
    <dbReference type="NCBI Taxonomy" id="35608"/>
    <lineage>
        <taxon>Eukaryota</taxon>
        <taxon>Viridiplantae</taxon>
        <taxon>Streptophyta</taxon>
        <taxon>Embryophyta</taxon>
        <taxon>Tracheophyta</taxon>
        <taxon>Spermatophyta</taxon>
        <taxon>Magnoliopsida</taxon>
        <taxon>eudicotyledons</taxon>
        <taxon>Gunneridae</taxon>
        <taxon>Pentapetalae</taxon>
        <taxon>asterids</taxon>
        <taxon>campanulids</taxon>
        <taxon>Asterales</taxon>
        <taxon>Asteraceae</taxon>
        <taxon>Asteroideae</taxon>
        <taxon>Anthemideae</taxon>
        <taxon>Artemisiinae</taxon>
        <taxon>Artemisia</taxon>
    </lineage>
</organism>
<dbReference type="PANTHER" id="PTHR22895">
    <property type="entry name" value="ARMADILLO REPEAT-CONTAINING PROTEIN 6"/>
    <property type="match status" value="1"/>
</dbReference>
<dbReference type="AlphaFoldDB" id="A0A2U1P8A3"/>
<dbReference type="InterPro" id="IPR011989">
    <property type="entry name" value="ARM-like"/>
</dbReference>
<dbReference type="PANTHER" id="PTHR22895:SF0">
    <property type="entry name" value="ARMADILLO REPEAT-CONTAINING PROTEIN 6"/>
    <property type="match status" value="1"/>
</dbReference>
<accession>A0A2U1P8A3</accession>
<dbReference type="InterPro" id="IPR016024">
    <property type="entry name" value="ARM-type_fold"/>
</dbReference>
<evidence type="ECO:0000313" key="2">
    <source>
        <dbReference type="EMBL" id="PWA81988.1"/>
    </source>
</evidence>
<dbReference type="OrthoDB" id="449062at2759"/>
<dbReference type="InterPro" id="IPR000225">
    <property type="entry name" value="Armadillo"/>
</dbReference>
<dbReference type="SMART" id="SM00185">
    <property type="entry name" value="ARM"/>
    <property type="match status" value="3"/>
</dbReference>
<dbReference type="STRING" id="35608.A0A2U1P8A3"/>
<proteinExistence type="predicted"/>
<comment type="caution">
    <text evidence="2">The sequence shown here is derived from an EMBL/GenBank/DDBJ whole genome shotgun (WGS) entry which is preliminary data.</text>
</comment>
<keyword evidence="1" id="KW-0677">Repeat</keyword>
<dbReference type="SUPFAM" id="SSF48371">
    <property type="entry name" value="ARM repeat"/>
    <property type="match status" value="1"/>
</dbReference>
<dbReference type="EMBL" id="PKPP01001524">
    <property type="protein sequence ID" value="PWA81988.1"/>
    <property type="molecule type" value="Genomic_DNA"/>
</dbReference>
<keyword evidence="3" id="KW-1185">Reference proteome</keyword>
<dbReference type="Gene3D" id="1.25.10.10">
    <property type="entry name" value="Leucine-rich Repeat Variant"/>
    <property type="match status" value="1"/>
</dbReference>
<sequence length="461" mass="49184">MAPPKPSKHTISQQAFDEMVSENITDLGMDPTEALADAIETLTLQNVDLSGIITSTLPGQPNPVLQSLDRIKDEVLKKTHFEELVLSEMVDELVGLCDVEGEGEGNVAVCGRNGVVELMCEVCGRNGGMGMRVRVSALNALALFVRDIQSTEIFQKSGGPKMVVSILNDGIENVNVLNSGFAVVAAAATGNEVIKESFVELHIHELMINVMRKHGKGSIPSLYDAIRVLLAADDNRVVASQVFGYARQFAKIGITEALVESLKDGLSSPSLVSATIALKAIAVNDDICRSVAENGGIDSLLICIDDAGVQGNSIVAKACCSLLSKLAGSDFNKSAIVERGGLNRLITLSSRLADDPSVIQEVMTIICILCLRSPGNATLAIEAGAGDLAIQSMQKFPEAYQLQKNSCLMIRNLVARNPENRTLLLGNGIEKIIRKAKENHKSCKDAATAALRDLGLDNYNS</sequence>
<protein>
    <submittedName>
        <fullName evidence="2">Armadillo-like helical</fullName>
    </submittedName>
</protein>
<evidence type="ECO:0000313" key="3">
    <source>
        <dbReference type="Proteomes" id="UP000245207"/>
    </source>
</evidence>
<evidence type="ECO:0000256" key="1">
    <source>
        <dbReference type="ARBA" id="ARBA00022737"/>
    </source>
</evidence>